<sequence length="223" mass="22748">MIGSGVALRRSYAVVVLLAAIALAAWLIHTRLDDGSGNASPASNNAPAAQAPAQNATTAPATNPATEPAAPPAAPGGTGTTAPAAPAAEPVGYKTTKLVAKEIPKMGTVVQDDKGWTMYRFDQDVANPPTTNCDGDCATKWPPVLKGEGFTATGIDASKLGTVKRKDGGEQLTIGGWPLYRFAADETAGKWKGQAVGNVWYVIAPTGARNLSCLPAGAVPPSQ</sequence>
<dbReference type="RefSeq" id="WP_203902118.1">
    <property type="nucleotide sequence ID" value="NZ_BOPF01000021.1"/>
</dbReference>
<organism evidence="3 4">
    <name type="scientific">Virgisporangium aliadipatigenens</name>
    <dbReference type="NCBI Taxonomy" id="741659"/>
    <lineage>
        <taxon>Bacteria</taxon>
        <taxon>Bacillati</taxon>
        <taxon>Actinomycetota</taxon>
        <taxon>Actinomycetes</taxon>
        <taxon>Micromonosporales</taxon>
        <taxon>Micromonosporaceae</taxon>
        <taxon>Virgisporangium</taxon>
    </lineage>
</organism>
<keyword evidence="2" id="KW-0472">Membrane</keyword>
<dbReference type="Pfam" id="PF03640">
    <property type="entry name" value="Lipoprotein_15"/>
    <property type="match status" value="2"/>
</dbReference>
<dbReference type="GO" id="GO:0043448">
    <property type="term" value="P:alkane catabolic process"/>
    <property type="evidence" value="ECO:0007669"/>
    <property type="project" value="TreeGrafter"/>
</dbReference>
<proteinExistence type="predicted"/>
<name>A0A8J4DTZ3_9ACTN</name>
<dbReference type="AlphaFoldDB" id="A0A8J4DTZ3"/>
<dbReference type="InterPro" id="IPR005297">
    <property type="entry name" value="Lipoprotein_repeat"/>
</dbReference>
<keyword evidence="2" id="KW-0812">Transmembrane</keyword>
<dbReference type="Proteomes" id="UP000619260">
    <property type="component" value="Unassembled WGS sequence"/>
</dbReference>
<evidence type="ECO:0000256" key="2">
    <source>
        <dbReference type="SAM" id="Phobius"/>
    </source>
</evidence>
<dbReference type="EMBL" id="BOPF01000021">
    <property type="protein sequence ID" value="GIJ48657.1"/>
    <property type="molecule type" value="Genomic_DNA"/>
</dbReference>
<reference evidence="3" key="1">
    <citation type="submission" date="2021-01" db="EMBL/GenBank/DDBJ databases">
        <title>Whole genome shotgun sequence of Virgisporangium aliadipatigenens NBRC 105644.</title>
        <authorList>
            <person name="Komaki H."/>
            <person name="Tamura T."/>
        </authorList>
    </citation>
    <scope>NUCLEOTIDE SEQUENCE</scope>
    <source>
        <strain evidence="3">NBRC 105644</strain>
    </source>
</reference>
<keyword evidence="4" id="KW-1185">Reference proteome</keyword>
<evidence type="ECO:0008006" key="5">
    <source>
        <dbReference type="Google" id="ProtNLM"/>
    </source>
</evidence>
<evidence type="ECO:0000313" key="4">
    <source>
        <dbReference type="Proteomes" id="UP000619260"/>
    </source>
</evidence>
<evidence type="ECO:0000256" key="1">
    <source>
        <dbReference type="SAM" id="MobiDB-lite"/>
    </source>
</evidence>
<feature type="transmembrane region" description="Helical" evidence="2">
    <location>
        <begin position="12"/>
        <end position="29"/>
    </location>
</feature>
<feature type="compositionally biased region" description="Low complexity" evidence="1">
    <location>
        <begin position="36"/>
        <end position="68"/>
    </location>
</feature>
<accession>A0A8J4DTZ3</accession>
<dbReference type="PANTHER" id="PTHR39335:SF1">
    <property type="entry name" value="BLL4220 PROTEIN"/>
    <property type="match status" value="1"/>
</dbReference>
<protein>
    <recommendedName>
        <fullName evidence="5">Lipoprotein with Yx(FWY)xxD motif</fullName>
    </recommendedName>
</protein>
<dbReference type="PANTHER" id="PTHR39335">
    <property type="entry name" value="BLL4220 PROTEIN"/>
    <property type="match status" value="1"/>
</dbReference>
<comment type="caution">
    <text evidence="3">The sequence shown here is derived from an EMBL/GenBank/DDBJ whole genome shotgun (WGS) entry which is preliminary data.</text>
</comment>
<keyword evidence="2" id="KW-1133">Transmembrane helix</keyword>
<gene>
    <name evidence="3" type="ORF">Val02_55430</name>
</gene>
<evidence type="ECO:0000313" key="3">
    <source>
        <dbReference type="EMBL" id="GIJ48657.1"/>
    </source>
</evidence>
<feature type="region of interest" description="Disordered" evidence="1">
    <location>
        <begin position="36"/>
        <end position="88"/>
    </location>
</feature>